<dbReference type="GeneID" id="85460881"/>
<evidence type="ECO:0000313" key="2">
    <source>
        <dbReference type="Proteomes" id="UP001224890"/>
    </source>
</evidence>
<reference evidence="1" key="1">
    <citation type="submission" date="2021-06" db="EMBL/GenBank/DDBJ databases">
        <title>Comparative genomics, transcriptomics and evolutionary studies reveal genomic signatures of adaptation to plant cell wall in hemibiotrophic fungi.</title>
        <authorList>
            <consortium name="DOE Joint Genome Institute"/>
            <person name="Baroncelli R."/>
            <person name="Diaz J.F."/>
            <person name="Benocci T."/>
            <person name="Peng M."/>
            <person name="Battaglia E."/>
            <person name="Haridas S."/>
            <person name="Andreopoulos W."/>
            <person name="Labutti K."/>
            <person name="Pangilinan J."/>
            <person name="Floch G.L."/>
            <person name="Makela M.R."/>
            <person name="Henrissat B."/>
            <person name="Grigoriev I.V."/>
            <person name="Crouch J.A."/>
            <person name="De Vries R.P."/>
            <person name="Sukno S.A."/>
            <person name="Thon M.R."/>
        </authorList>
    </citation>
    <scope>NUCLEOTIDE SEQUENCE</scope>
    <source>
        <strain evidence="1">CBS 193.32</strain>
    </source>
</reference>
<dbReference type="AlphaFoldDB" id="A0AAJ0ELY2"/>
<proteinExistence type="predicted"/>
<keyword evidence="2" id="KW-1185">Reference proteome</keyword>
<dbReference type="EMBL" id="JAHMHR010000079">
    <property type="protein sequence ID" value="KAK1658065.1"/>
    <property type="molecule type" value="Genomic_DNA"/>
</dbReference>
<sequence length="364" mass="41561">MAMSILPGELILDICSRPGLSIDDLKCLRLVNRALCAISTPLTFRRIYISNLHRDLEAFQKITSTPHIASVVREVVFLEVPDFITYEHEIRYDRTNLVPTFYRFALCHRIANNFCQPNEPYFASIHPDRQTRALVDAVTVYCHQLRSMSKLTTLVAEPISITRLLAFGADIKHPSAEDQHDCEVLLEDATVGDSSWPVVGFRDVFPSLLSGSELEISSLACGKMGMKLFEEGESVEDLMASFDPRREMGANKFARLTSIDLEFSWMLPVDLPQCLAAATGLRKLLLRMQKREGSEYHAIRIFGELSRLCWDKLEHMQTINVPFSHKDLCTFAARHPNLRRMRVDEKFVNLAEARKEECMCKVYN</sequence>
<gene>
    <name evidence="1" type="ORF">BDP55DRAFT_683726</name>
</gene>
<evidence type="ECO:0000313" key="1">
    <source>
        <dbReference type="EMBL" id="KAK1658065.1"/>
    </source>
</evidence>
<comment type="caution">
    <text evidence="1">The sequence shown here is derived from an EMBL/GenBank/DDBJ whole genome shotgun (WGS) entry which is preliminary data.</text>
</comment>
<organism evidence="1 2">
    <name type="scientific">Colletotrichum godetiae</name>
    <dbReference type="NCBI Taxonomy" id="1209918"/>
    <lineage>
        <taxon>Eukaryota</taxon>
        <taxon>Fungi</taxon>
        <taxon>Dikarya</taxon>
        <taxon>Ascomycota</taxon>
        <taxon>Pezizomycotina</taxon>
        <taxon>Sordariomycetes</taxon>
        <taxon>Hypocreomycetidae</taxon>
        <taxon>Glomerellales</taxon>
        <taxon>Glomerellaceae</taxon>
        <taxon>Colletotrichum</taxon>
        <taxon>Colletotrichum acutatum species complex</taxon>
    </lineage>
</organism>
<dbReference type="Proteomes" id="UP001224890">
    <property type="component" value="Unassembled WGS sequence"/>
</dbReference>
<name>A0AAJ0ELY2_9PEZI</name>
<accession>A0AAJ0ELY2</accession>
<dbReference type="RefSeq" id="XP_060422829.1">
    <property type="nucleotide sequence ID" value="XM_060576355.1"/>
</dbReference>
<protein>
    <submittedName>
        <fullName evidence="1">Uncharacterized protein</fullName>
    </submittedName>
</protein>